<dbReference type="AlphaFoldDB" id="A0A6C0FSM8"/>
<dbReference type="InterPro" id="IPR013216">
    <property type="entry name" value="Methyltransf_11"/>
</dbReference>
<dbReference type="Proteomes" id="UP000476064">
    <property type="component" value="Chromosome"/>
</dbReference>
<dbReference type="GO" id="GO:0032259">
    <property type="term" value="P:methylation"/>
    <property type="evidence" value="ECO:0007669"/>
    <property type="project" value="UniProtKB-KW"/>
</dbReference>
<dbReference type="KEGG" id="plyc:GXP70_09515"/>
<evidence type="ECO:0000313" key="2">
    <source>
        <dbReference type="EMBL" id="QHT60156.1"/>
    </source>
</evidence>
<sequence length="232" mass="25695">MSDKYEQIGVAVTCRSFGEYVRMFDLEERPLAGRILDIAGGASSFTADAVAGGLDAYAADPRYALDSEALVGEALEEIAAATAKIEKLAHQFDFSYYGSVANHRANREASLRRFDAHFGQPEERDARYKAGSLPNLPFAPDSFDRVLCSHFLFLYEEQFDYAFHRDAVLEMMRVCKPGGEIRIYPVMSLGWTPYAHMDELLNDIRGAGGSPEYFAAKLPFIPGSTLGLIVKV</sequence>
<evidence type="ECO:0000313" key="3">
    <source>
        <dbReference type="Proteomes" id="UP000476064"/>
    </source>
</evidence>
<keyword evidence="3" id="KW-1185">Reference proteome</keyword>
<organism evidence="2 3">
    <name type="scientific">Paenibacillus lycopersici</name>
    <dbReference type="NCBI Taxonomy" id="2704462"/>
    <lineage>
        <taxon>Bacteria</taxon>
        <taxon>Bacillati</taxon>
        <taxon>Bacillota</taxon>
        <taxon>Bacilli</taxon>
        <taxon>Bacillales</taxon>
        <taxon>Paenibacillaceae</taxon>
        <taxon>Paenibacillus</taxon>
    </lineage>
</organism>
<keyword evidence="2" id="KW-0489">Methyltransferase</keyword>
<dbReference type="Gene3D" id="3.40.50.150">
    <property type="entry name" value="Vaccinia Virus protein VP39"/>
    <property type="match status" value="1"/>
</dbReference>
<dbReference type="InterPro" id="IPR029063">
    <property type="entry name" value="SAM-dependent_MTases_sf"/>
</dbReference>
<evidence type="ECO:0000259" key="1">
    <source>
        <dbReference type="Pfam" id="PF08241"/>
    </source>
</evidence>
<accession>A0A6C0FSM8</accession>
<protein>
    <submittedName>
        <fullName evidence="2">Class I SAM-dependent methyltransferase</fullName>
    </submittedName>
</protein>
<dbReference type="SUPFAM" id="SSF53335">
    <property type="entry name" value="S-adenosyl-L-methionine-dependent methyltransferases"/>
    <property type="match status" value="1"/>
</dbReference>
<reference evidence="2 3" key="1">
    <citation type="submission" date="2020-01" db="EMBL/GenBank/DDBJ databases">
        <title>Paenibacillus sp. nov., isolated from tomato rhizosphere.</title>
        <authorList>
            <person name="Weon H.-Y."/>
            <person name="Lee S.A."/>
        </authorList>
    </citation>
    <scope>NUCLEOTIDE SEQUENCE [LARGE SCALE GENOMIC DNA]</scope>
    <source>
        <strain evidence="2 3">12200R-189</strain>
    </source>
</reference>
<proteinExistence type="predicted"/>
<dbReference type="GO" id="GO:0008757">
    <property type="term" value="F:S-adenosylmethionine-dependent methyltransferase activity"/>
    <property type="evidence" value="ECO:0007669"/>
    <property type="project" value="InterPro"/>
</dbReference>
<name>A0A6C0FSM8_9BACL</name>
<dbReference type="RefSeq" id="WP_162356220.1">
    <property type="nucleotide sequence ID" value="NZ_CP048209.1"/>
</dbReference>
<keyword evidence="2" id="KW-0808">Transferase</keyword>
<feature type="domain" description="Methyltransferase type 11" evidence="1">
    <location>
        <begin position="124"/>
        <end position="181"/>
    </location>
</feature>
<dbReference type="Pfam" id="PF08241">
    <property type="entry name" value="Methyltransf_11"/>
    <property type="match status" value="1"/>
</dbReference>
<gene>
    <name evidence="2" type="ORF">GXP70_09515</name>
</gene>
<dbReference type="EMBL" id="CP048209">
    <property type="protein sequence ID" value="QHT60156.1"/>
    <property type="molecule type" value="Genomic_DNA"/>
</dbReference>